<evidence type="ECO:0000313" key="4">
    <source>
        <dbReference type="EMBL" id="OAD21680.1"/>
    </source>
</evidence>
<dbReference type="GO" id="GO:0004312">
    <property type="term" value="F:fatty acid synthase activity"/>
    <property type="evidence" value="ECO:0007669"/>
    <property type="project" value="TreeGrafter"/>
</dbReference>
<dbReference type="InterPro" id="IPR050091">
    <property type="entry name" value="PKS_NRPS_Biosynth_Enz"/>
</dbReference>
<dbReference type="Pfam" id="PF08659">
    <property type="entry name" value="KR"/>
    <property type="match status" value="1"/>
</dbReference>
<dbReference type="InterPro" id="IPR036291">
    <property type="entry name" value="NAD(P)-bd_dom_sf"/>
</dbReference>
<gene>
    <name evidence="4" type="ORF">THIOM_002547</name>
</gene>
<feature type="domain" description="Ketoreductase" evidence="3">
    <location>
        <begin position="33"/>
        <end position="255"/>
    </location>
</feature>
<proteinExistence type="inferred from homology"/>
<dbReference type="PANTHER" id="PTHR43775">
    <property type="entry name" value="FATTY ACID SYNTHASE"/>
    <property type="match status" value="1"/>
</dbReference>
<keyword evidence="5" id="KW-1185">Reference proteome</keyword>
<dbReference type="EMBL" id="LUTY01001464">
    <property type="protein sequence ID" value="OAD21680.1"/>
    <property type="molecule type" value="Genomic_DNA"/>
</dbReference>
<feature type="non-terminal residue" evidence="4">
    <location>
        <position position="260"/>
    </location>
</feature>
<dbReference type="InterPro" id="IPR013968">
    <property type="entry name" value="PKS_KR"/>
</dbReference>
<dbReference type="SMART" id="SM00822">
    <property type="entry name" value="PKS_KR"/>
    <property type="match status" value="1"/>
</dbReference>
<evidence type="ECO:0000313" key="5">
    <source>
        <dbReference type="Proteomes" id="UP000076962"/>
    </source>
</evidence>
<dbReference type="Gene3D" id="3.40.50.720">
    <property type="entry name" value="NAD(P)-binding Rossmann-like Domain"/>
    <property type="match status" value="1"/>
</dbReference>
<name>A0A176S0Y5_9GAMM</name>
<comment type="similarity">
    <text evidence="1">Belongs to the short-chain dehydrogenases/reductases (SDR) family.</text>
</comment>
<evidence type="ECO:0000256" key="1">
    <source>
        <dbReference type="ARBA" id="ARBA00006484"/>
    </source>
</evidence>
<dbReference type="InterPro" id="IPR057326">
    <property type="entry name" value="KR_dom"/>
</dbReference>
<dbReference type="Proteomes" id="UP000076962">
    <property type="component" value="Unassembled WGS sequence"/>
</dbReference>
<protein>
    <submittedName>
        <fullName evidence="4">Cytochrome P450 family protein</fullName>
    </submittedName>
</protein>
<dbReference type="PATRIC" id="fig|1003181.4.peg.3488"/>
<dbReference type="SUPFAM" id="SSF51735">
    <property type="entry name" value="NAD(P)-binding Rossmann-fold domains"/>
    <property type="match status" value="1"/>
</dbReference>
<evidence type="ECO:0000259" key="3">
    <source>
        <dbReference type="SMART" id="SM00822"/>
    </source>
</evidence>
<evidence type="ECO:0000256" key="2">
    <source>
        <dbReference type="ARBA" id="ARBA00022679"/>
    </source>
</evidence>
<dbReference type="AlphaFoldDB" id="A0A176S0Y5"/>
<keyword evidence="2" id="KW-0808">Transferase</keyword>
<sequence>LAGERYSFEVKEQQLADAETETSIKPLQLSATDVVLFTGGARGITAQCALAVAQRYQCHIVLLGRTPQPEADESPEIAAAQDLPALRKMIIEQHPQMRPAQIETECAKILANREIIHTLDEIKAAGSRVDYYSVDVRDKDALGNLMTQIAKQHGTLKGIIHGAGIIEDKLIRHKTLESFERVLTTKVVGALNLVEIMPPTVEFVVFFSSIAGVFGNRGQVDYATANDALDKLSKLLNNKIKGRVISINWGPWAAGMVSAE</sequence>
<dbReference type="GO" id="GO:0006633">
    <property type="term" value="P:fatty acid biosynthetic process"/>
    <property type="evidence" value="ECO:0007669"/>
    <property type="project" value="TreeGrafter"/>
</dbReference>
<reference evidence="4 5" key="1">
    <citation type="submission" date="2016-05" db="EMBL/GenBank/DDBJ databases">
        <title>Single-cell genome of chain-forming Candidatus Thiomargarita nelsonii and comparison to other large sulfur-oxidizing bacteria.</title>
        <authorList>
            <person name="Winkel M."/>
            <person name="Salman V."/>
            <person name="Woyke T."/>
            <person name="Schulz-Vogt H."/>
            <person name="Richter M."/>
            <person name="Flood B."/>
            <person name="Bailey J."/>
            <person name="Amann R."/>
            <person name="Mussmann M."/>
        </authorList>
    </citation>
    <scope>NUCLEOTIDE SEQUENCE [LARGE SCALE GENOMIC DNA]</scope>
    <source>
        <strain evidence="4 5">THI036</strain>
    </source>
</reference>
<dbReference type="PANTHER" id="PTHR43775:SF51">
    <property type="entry name" value="INACTIVE PHENOLPHTHIOCEROL SYNTHESIS POLYKETIDE SYNTHASE TYPE I PKS1-RELATED"/>
    <property type="match status" value="1"/>
</dbReference>
<feature type="non-terminal residue" evidence="4">
    <location>
        <position position="1"/>
    </location>
</feature>
<accession>A0A176S0Y5</accession>
<comment type="caution">
    <text evidence="4">The sequence shown here is derived from an EMBL/GenBank/DDBJ whole genome shotgun (WGS) entry which is preliminary data.</text>
</comment>
<organism evidence="4 5">
    <name type="scientific">Candidatus Thiomargarita nelsonii</name>
    <dbReference type="NCBI Taxonomy" id="1003181"/>
    <lineage>
        <taxon>Bacteria</taxon>
        <taxon>Pseudomonadati</taxon>
        <taxon>Pseudomonadota</taxon>
        <taxon>Gammaproteobacteria</taxon>
        <taxon>Thiotrichales</taxon>
        <taxon>Thiotrichaceae</taxon>
        <taxon>Thiomargarita</taxon>
    </lineage>
</organism>